<keyword evidence="3" id="KW-1185">Reference proteome</keyword>
<proteinExistence type="predicted"/>
<dbReference type="Proteomes" id="UP000219689">
    <property type="component" value="Unassembled WGS sequence"/>
</dbReference>
<keyword evidence="1" id="KW-0472">Membrane</keyword>
<feature type="transmembrane region" description="Helical" evidence="1">
    <location>
        <begin position="20"/>
        <end position="38"/>
    </location>
</feature>
<comment type="caution">
    <text evidence="2">The sequence shown here is derived from an EMBL/GenBank/DDBJ whole genome shotgun (WGS) entry which is preliminary data.</text>
</comment>
<dbReference type="EMBL" id="NXNI01000001">
    <property type="protein sequence ID" value="PCR92412.1"/>
    <property type="molecule type" value="Genomic_DNA"/>
</dbReference>
<reference evidence="2 3" key="1">
    <citation type="submission" date="2017-09" db="EMBL/GenBank/DDBJ databases">
        <title>Genome sequences of Natrinema ejinorence JCM 13890T.</title>
        <authorList>
            <person name="Roh S.W."/>
            <person name="Kim Y.B."/>
            <person name="Kim J.Y."/>
        </authorList>
    </citation>
    <scope>NUCLEOTIDE SEQUENCE [LARGE SCALE GENOMIC DNA]</scope>
    <source>
        <strain evidence="2 3">JCM 13890</strain>
    </source>
</reference>
<dbReference type="AlphaFoldDB" id="A0A2A5R030"/>
<evidence type="ECO:0000313" key="3">
    <source>
        <dbReference type="Proteomes" id="UP000219689"/>
    </source>
</evidence>
<sequence>MQLEQSSGRATWSGTVPSAVDARVVGLVVVTAALAASINVPYGGLPMAAGAFALLAGGGVACHLFGERKLRRLTDDLVERWDAAGGEIEAVTRSSTGMQTEWRVHTPDGEIVIGGIALVPIARLSVEWQGVGDTMAADEAAANIDRVAESLYREIFEFTS</sequence>
<keyword evidence="1" id="KW-1133">Transmembrane helix</keyword>
<dbReference type="RefSeq" id="WP_097381334.1">
    <property type="nucleotide sequence ID" value="NZ_NXNI01000001.1"/>
</dbReference>
<name>A0A2A5R030_9EURY</name>
<accession>A0A2A5R030</accession>
<keyword evidence="1" id="KW-0812">Transmembrane</keyword>
<gene>
    <name evidence="2" type="ORF">CP557_18890</name>
</gene>
<evidence type="ECO:0000256" key="1">
    <source>
        <dbReference type="SAM" id="Phobius"/>
    </source>
</evidence>
<evidence type="ECO:0000313" key="2">
    <source>
        <dbReference type="EMBL" id="PCR92412.1"/>
    </source>
</evidence>
<dbReference type="OrthoDB" id="204383at2157"/>
<protein>
    <submittedName>
        <fullName evidence="2">Uncharacterized protein</fullName>
    </submittedName>
</protein>
<organism evidence="2 3">
    <name type="scientific">Natrinema ejinorense</name>
    <dbReference type="NCBI Taxonomy" id="373386"/>
    <lineage>
        <taxon>Archaea</taxon>
        <taxon>Methanobacteriati</taxon>
        <taxon>Methanobacteriota</taxon>
        <taxon>Stenosarchaea group</taxon>
        <taxon>Halobacteria</taxon>
        <taxon>Halobacteriales</taxon>
        <taxon>Natrialbaceae</taxon>
        <taxon>Natrinema</taxon>
    </lineage>
</organism>
<feature type="transmembrane region" description="Helical" evidence="1">
    <location>
        <begin position="44"/>
        <end position="65"/>
    </location>
</feature>